<evidence type="ECO:0000256" key="2">
    <source>
        <dbReference type="ARBA" id="ARBA00008892"/>
    </source>
</evidence>
<proteinExistence type="inferred from homology"/>
<evidence type="ECO:0000256" key="3">
    <source>
        <dbReference type="ARBA" id="ARBA00011291"/>
    </source>
</evidence>
<protein>
    <recommendedName>
        <fullName evidence="12">ATP synthase complex subunit 8</fullName>
    </recommendedName>
</protein>
<keyword evidence="10 12" id="KW-0496">Mitochondrion</keyword>
<evidence type="ECO:0000256" key="9">
    <source>
        <dbReference type="ARBA" id="ARBA00023065"/>
    </source>
</evidence>
<keyword evidence="9 12" id="KW-0406">Ion transport</keyword>
<keyword evidence="5 12" id="KW-0138">CF(0)</keyword>
<gene>
    <name evidence="14" type="primary">ATP8</name>
</gene>
<name>A0A899IKK4_9HEMI</name>
<evidence type="ECO:0000256" key="11">
    <source>
        <dbReference type="ARBA" id="ARBA00023136"/>
    </source>
</evidence>
<keyword evidence="11 13" id="KW-0472">Membrane</keyword>
<evidence type="ECO:0000256" key="4">
    <source>
        <dbReference type="ARBA" id="ARBA00022448"/>
    </source>
</evidence>
<keyword evidence="4 12" id="KW-0813">Transport</keyword>
<evidence type="ECO:0000256" key="1">
    <source>
        <dbReference type="ARBA" id="ARBA00004304"/>
    </source>
</evidence>
<dbReference type="InterPro" id="IPR001421">
    <property type="entry name" value="ATP8_metazoa"/>
</dbReference>
<dbReference type="EMBL" id="MW533151">
    <property type="protein sequence ID" value="QSL98475.1"/>
    <property type="molecule type" value="Genomic_DNA"/>
</dbReference>
<sequence length="50" mass="6255">MPQMSPIWWTSLMIYFIIMLMLINSMIYFNLIKIKLKKKMITTKKNNWKW</sequence>
<reference evidence="14" key="1">
    <citation type="submission" date="2021-01" db="EMBL/GenBank/DDBJ databases">
        <title>Characterization of the leafhopper genome of Mileewa alara (Hemiptera: Cicadellidae: Mileewinae) and its phylogenetic analysis.</title>
        <authorList>
            <person name="He H."/>
            <person name="Yang M."/>
        </authorList>
    </citation>
    <scope>NUCLEOTIDE SEQUENCE</scope>
</reference>
<evidence type="ECO:0000256" key="5">
    <source>
        <dbReference type="ARBA" id="ARBA00022547"/>
    </source>
</evidence>
<accession>A0A899IKK4</accession>
<comment type="subunit">
    <text evidence="3">F-type ATPases have 2 components, CF(1) - the catalytic core - and CF(0) - the membrane proton channel.</text>
</comment>
<comment type="subcellular location">
    <subcellularLocation>
        <location evidence="1 12">Mitochondrion membrane</location>
        <topology evidence="1 12">Single-pass membrane protein</topology>
    </subcellularLocation>
</comment>
<dbReference type="GO" id="GO:0045259">
    <property type="term" value="C:proton-transporting ATP synthase complex"/>
    <property type="evidence" value="ECO:0007669"/>
    <property type="project" value="UniProtKB-KW"/>
</dbReference>
<keyword evidence="7 12" id="KW-0375">Hydrogen ion transport</keyword>
<dbReference type="GO" id="GO:0015078">
    <property type="term" value="F:proton transmembrane transporter activity"/>
    <property type="evidence" value="ECO:0007669"/>
    <property type="project" value="InterPro"/>
</dbReference>
<comment type="similarity">
    <text evidence="2 12">Belongs to the ATPase protein 8 family.</text>
</comment>
<evidence type="ECO:0000256" key="13">
    <source>
        <dbReference type="SAM" id="Phobius"/>
    </source>
</evidence>
<evidence type="ECO:0000256" key="6">
    <source>
        <dbReference type="ARBA" id="ARBA00022692"/>
    </source>
</evidence>
<evidence type="ECO:0000256" key="8">
    <source>
        <dbReference type="ARBA" id="ARBA00022989"/>
    </source>
</evidence>
<feature type="transmembrane region" description="Helical" evidence="13">
    <location>
        <begin position="12"/>
        <end position="31"/>
    </location>
</feature>
<geneLocation type="mitochondrion" evidence="14"/>
<dbReference type="AlphaFoldDB" id="A0A899IKK4"/>
<organism evidence="14">
    <name type="scientific">Mileewa alara</name>
    <dbReference type="NCBI Taxonomy" id="2545672"/>
    <lineage>
        <taxon>Eukaryota</taxon>
        <taxon>Metazoa</taxon>
        <taxon>Ecdysozoa</taxon>
        <taxon>Arthropoda</taxon>
        <taxon>Hexapoda</taxon>
        <taxon>Insecta</taxon>
        <taxon>Pterygota</taxon>
        <taxon>Neoptera</taxon>
        <taxon>Paraneoptera</taxon>
        <taxon>Hemiptera</taxon>
        <taxon>Auchenorrhyncha</taxon>
        <taxon>Membracoidea</taxon>
        <taxon>Cicadellidae</taxon>
        <taxon>Cicadellinae</taxon>
        <taxon>Mileewini</taxon>
        <taxon>Mileewa</taxon>
    </lineage>
</organism>
<evidence type="ECO:0000256" key="12">
    <source>
        <dbReference type="RuleBase" id="RU003661"/>
    </source>
</evidence>
<evidence type="ECO:0000313" key="14">
    <source>
        <dbReference type="EMBL" id="QSL98475.1"/>
    </source>
</evidence>
<evidence type="ECO:0000256" key="10">
    <source>
        <dbReference type="ARBA" id="ARBA00023128"/>
    </source>
</evidence>
<keyword evidence="6 12" id="KW-0812">Transmembrane</keyword>
<dbReference type="GO" id="GO:0031966">
    <property type="term" value="C:mitochondrial membrane"/>
    <property type="evidence" value="ECO:0007669"/>
    <property type="project" value="UniProtKB-SubCell"/>
</dbReference>
<evidence type="ECO:0000256" key="7">
    <source>
        <dbReference type="ARBA" id="ARBA00022781"/>
    </source>
</evidence>
<dbReference type="Pfam" id="PF00895">
    <property type="entry name" value="ATP-synt_8"/>
    <property type="match status" value="1"/>
</dbReference>
<dbReference type="GO" id="GO:0015986">
    <property type="term" value="P:proton motive force-driven ATP synthesis"/>
    <property type="evidence" value="ECO:0007669"/>
    <property type="project" value="InterPro"/>
</dbReference>
<keyword evidence="8 13" id="KW-1133">Transmembrane helix</keyword>